<dbReference type="Proteomes" id="UP000827092">
    <property type="component" value="Unassembled WGS sequence"/>
</dbReference>
<evidence type="ECO:0000259" key="1">
    <source>
        <dbReference type="PROSITE" id="PS50097"/>
    </source>
</evidence>
<dbReference type="AlphaFoldDB" id="A0AAV6VYH1"/>
<dbReference type="GO" id="GO:0005829">
    <property type="term" value="C:cytosol"/>
    <property type="evidence" value="ECO:0007669"/>
    <property type="project" value="TreeGrafter"/>
</dbReference>
<dbReference type="InterPro" id="IPR000210">
    <property type="entry name" value="BTB/POZ_dom"/>
</dbReference>
<dbReference type="SUPFAM" id="SSF54695">
    <property type="entry name" value="POZ domain"/>
    <property type="match status" value="1"/>
</dbReference>
<dbReference type="GO" id="GO:0022008">
    <property type="term" value="P:neurogenesis"/>
    <property type="evidence" value="ECO:0007669"/>
    <property type="project" value="TreeGrafter"/>
</dbReference>
<comment type="caution">
    <text evidence="2">The sequence shown here is derived from an EMBL/GenBank/DDBJ whole genome shotgun (WGS) entry which is preliminary data.</text>
</comment>
<dbReference type="CDD" id="cd18186">
    <property type="entry name" value="BTB_POZ_ZBTB_KLHL-like"/>
    <property type="match status" value="1"/>
</dbReference>
<evidence type="ECO:0000313" key="2">
    <source>
        <dbReference type="EMBL" id="KAG8200761.1"/>
    </source>
</evidence>
<organism evidence="2 3">
    <name type="scientific">Oedothorax gibbosus</name>
    <dbReference type="NCBI Taxonomy" id="931172"/>
    <lineage>
        <taxon>Eukaryota</taxon>
        <taxon>Metazoa</taxon>
        <taxon>Ecdysozoa</taxon>
        <taxon>Arthropoda</taxon>
        <taxon>Chelicerata</taxon>
        <taxon>Arachnida</taxon>
        <taxon>Araneae</taxon>
        <taxon>Araneomorphae</taxon>
        <taxon>Entelegynae</taxon>
        <taxon>Araneoidea</taxon>
        <taxon>Linyphiidae</taxon>
        <taxon>Erigoninae</taxon>
        <taxon>Oedothorax</taxon>
    </lineage>
</organism>
<dbReference type="SMART" id="SM00225">
    <property type="entry name" value="BTB"/>
    <property type="match status" value="1"/>
</dbReference>
<protein>
    <recommendedName>
        <fullName evidence="1">BTB domain-containing protein</fullName>
    </recommendedName>
</protein>
<dbReference type="Pfam" id="PF00651">
    <property type="entry name" value="BTB"/>
    <property type="match status" value="1"/>
</dbReference>
<name>A0AAV6VYH1_9ARAC</name>
<keyword evidence="3" id="KW-1185">Reference proteome</keyword>
<feature type="domain" description="BTB" evidence="1">
    <location>
        <begin position="25"/>
        <end position="96"/>
    </location>
</feature>
<accession>A0AAV6VYH1</accession>
<dbReference type="PANTHER" id="PTHR45774:SF4">
    <property type="entry name" value="AXUNDEAD, ISOFORM F"/>
    <property type="match status" value="1"/>
</dbReference>
<reference evidence="2 3" key="1">
    <citation type="journal article" date="2022" name="Nat. Ecol. Evol.">
        <title>A masculinizing supergene underlies an exaggerated male reproductive morph in a spider.</title>
        <authorList>
            <person name="Hendrickx F."/>
            <person name="De Corte Z."/>
            <person name="Sonet G."/>
            <person name="Van Belleghem S.M."/>
            <person name="Kostlbacher S."/>
            <person name="Vangestel C."/>
        </authorList>
    </citation>
    <scope>NUCLEOTIDE SEQUENCE [LARGE SCALE GENOMIC DNA]</scope>
    <source>
        <strain evidence="2">W744_W776</strain>
    </source>
</reference>
<sequence>MSLSSSVSVVGVGAGHHLFFSERDSDVSVRVEWDGGAVRFPSHALVLGTMSDVFRTMLDTDMLERREKMITITDSSPRTVKHFLRYLYTGLVEFTTWEDASSILQISHKYSVQPLTLLAESFLSNALSLSNVCALLDLARTYSLSTLRRQALVFLLDTGFVASASEGFFELKPTSLDLVLSNERFNAEDEGSVLSVLREWAVCECSRRCVPLSETNVLGAMEPFLKYIRWTQIPESQRTFVPRQLVDKHRNPQLDPRRPFHVPPAIQYHVSLVKFVVELGAYHSSYENRGSHLTCLKFGVSNHAFLVGFRIIGLFRISSCLFPGPSCLALSKEDNKVFLQFNLNSLTWTKGSTVGRDAWREMIAYLPFPVRIDPFGTYNLSIRYSGRGKELLTAKWPRTRLDSEVVNTDLGVINFRAYGPCFGVTQLFLLPAPPYRSVCNDD</sequence>
<dbReference type="Gene3D" id="3.30.710.10">
    <property type="entry name" value="Potassium Channel Kv1.1, Chain A"/>
    <property type="match status" value="1"/>
</dbReference>
<dbReference type="InterPro" id="IPR011705">
    <property type="entry name" value="BACK"/>
</dbReference>
<dbReference type="Gene3D" id="1.25.40.420">
    <property type="match status" value="1"/>
</dbReference>
<dbReference type="InterPro" id="IPR011333">
    <property type="entry name" value="SKP1/BTB/POZ_sf"/>
</dbReference>
<gene>
    <name evidence="2" type="ORF">JTE90_006345</name>
</gene>
<dbReference type="PROSITE" id="PS50097">
    <property type="entry name" value="BTB"/>
    <property type="match status" value="1"/>
</dbReference>
<dbReference type="EMBL" id="JAFNEN010000013">
    <property type="protein sequence ID" value="KAG8200761.1"/>
    <property type="molecule type" value="Genomic_DNA"/>
</dbReference>
<proteinExistence type="predicted"/>
<dbReference type="Pfam" id="PF07707">
    <property type="entry name" value="BACK"/>
    <property type="match status" value="1"/>
</dbReference>
<evidence type="ECO:0000313" key="3">
    <source>
        <dbReference type="Proteomes" id="UP000827092"/>
    </source>
</evidence>
<dbReference type="PANTHER" id="PTHR45774">
    <property type="entry name" value="BTB/POZ DOMAIN-CONTAINING"/>
    <property type="match status" value="1"/>
</dbReference>